<dbReference type="Proteomes" id="UP000019063">
    <property type="component" value="Unassembled WGS sequence"/>
</dbReference>
<proteinExistence type="predicted"/>
<accession>W4HL56</accession>
<dbReference type="EMBL" id="AQQW01000003">
    <property type="protein sequence ID" value="ETW13467.1"/>
    <property type="molecule type" value="Genomic_DNA"/>
</dbReference>
<dbReference type="InterPro" id="IPR018770">
    <property type="entry name" value="ChloroindolylP_hydrolase"/>
</dbReference>
<reference evidence="3 4" key="1">
    <citation type="journal article" date="2014" name="Antonie Van Leeuwenhoek">
        <title>Roseivivax atlanticus sp. nov., isolated from surface seawater of the Atlantic Ocean.</title>
        <authorList>
            <person name="Li G."/>
            <person name="Lai Q."/>
            <person name="Liu X."/>
            <person name="Sun F."/>
            <person name="Shao Z."/>
        </authorList>
    </citation>
    <scope>NUCLEOTIDE SEQUENCE [LARGE SCALE GENOMIC DNA]</scope>
    <source>
        <strain evidence="3 4">22II-s10s</strain>
    </source>
</reference>
<feature type="transmembrane region" description="Helical" evidence="2">
    <location>
        <begin position="119"/>
        <end position="139"/>
    </location>
</feature>
<dbReference type="OrthoDB" id="7375296at2"/>
<feature type="transmembrane region" description="Helical" evidence="2">
    <location>
        <begin position="43"/>
        <end position="73"/>
    </location>
</feature>
<keyword evidence="4" id="KW-1185">Reference proteome</keyword>
<evidence type="ECO:0000313" key="4">
    <source>
        <dbReference type="Proteomes" id="UP000019063"/>
    </source>
</evidence>
<keyword evidence="2" id="KW-0812">Transmembrane</keyword>
<evidence type="ECO:0000313" key="3">
    <source>
        <dbReference type="EMBL" id="ETW13467.1"/>
    </source>
</evidence>
<evidence type="ECO:0008006" key="5">
    <source>
        <dbReference type="Google" id="ProtNLM"/>
    </source>
</evidence>
<evidence type="ECO:0000256" key="2">
    <source>
        <dbReference type="SAM" id="Phobius"/>
    </source>
</evidence>
<keyword evidence="2" id="KW-1133">Transmembrane helix</keyword>
<protein>
    <recommendedName>
        <fullName evidence="5">5-bromo-4-chloroindolyl phosphate hydrolysis protein</fullName>
    </recommendedName>
</protein>
<dbReference type="AlphaFoldDB" id="W4HL56"/>
<dbReference type="eggNOG" id="COG4915">
    <property type="taxonomic scope" value="Bacteria"/>
</dbReference>
<dbReference type="RefSeq" id="WP_043842783.1">
    <property type="nucleotide sequence ID" value="NZ_AQQW01000003.1"/>
</dbReference>
<dbReference type="PATRIC" id="fig|1317118.6.peg.1141"/>
<dbReference type="Pfam" id="PF10112">
    <property type="entry name" value="Halogen_Hydrol"/>
    <property type="match status" value="1"/>
</dbReference>
<feature type="region of interest" description="Disordered" evidence="1">
    <location>
        <begin position="1"/>
        <end position="20"/>
    </location>
</feature>
<sequence>MARRFGGKFSPGAQDAETAAPKARARVNPVGARANMMFVPPVILAFLSLGAGAAGLAFGLLGAGAWLLAAWLLREGLKAEAAYDARRIAHRPALPRKILAAGLSGIGMASAALSDGVGVPAAVVYGAVAGGLHVAAFGIDPLRAKGLEDVDSFQHDRVARVVDDAESYLDQLMAAVHRAGDREVTARAERVQDTARELIRTVEDDPRDLTAARKYLGVYLMGARDAATRFADIYARGRDEAAKRDFLMLLSDLEESFGKKTKTLLVDANSDLQIEIDVLRDRLQREGVTLDRQAQT</sequence>
<gene>
    <name evidence="3" type="ORF">ATO8_05541</name>
</gene>
<dbReference type="STRING" id="1379903.ATO8_05541"/>
<keyword evidence="2" id="KW-0472">Membrane</keyword>
<organism evidence="3 4">
    <name type="scientific">Roseivivax marinus</name>
    <dbReference type="NCBI Taxonomy" id="1379903"/>
    <lineage>
        <taxon>Bacteria</taxon>
        <taxon>Pseudomonadati</taxon>
        <taxon>Pseudomonadota</taxon>
        <taxon>Alphaproteobacteria</taxon>
        <taxon>Rhodobacterales</taxon>
        <taxon>Roseobacteraceae</taxon>
        <taxon>Roseivivax</taxon>
    </lineage>
</organism>
<name>W4HL56_9RHOB</name>
<evidence type="ECO:0000256" key="1">
    <source>
        <dbReference type="SAM" id="MobiDB-lite"/>
    </source>
</evidence>
<comment type="caution">
    <text evidence="3">The sequence shown here is derived from an EMBL/GenBank/DDBJ whole genome shotgun (WGS) entry which is preliminary data.</text>
</comment>